<feature type="binding site" evidence="7">
    <location>
        <position position="560"/>
    </location>
    <ligand>
        <name>Zn(2+)</name>
        <dbReference type="ChEBI" id="CHEBI:29105"/>
        <label>1</label>
    </ligand>
</feature>
<evidence type="ECO:0000256" key="8">
    <source>
        <dbReference type="SAM" id="Phobius"/>
    </source>
</evidence>
<comment type="similarity">
    <text evidence="1">Belongs to the peptidase M20A family.</text>
</comment>
<dbReference type="PANTHER" id="PTHR45962">
    <property type="entry name" value="N-FATTY-ACYL-AMINO ACID SYNTHASE/HYDROLASE PM20D1"/>
    <property type="match status" value="1"/>
</dbReference>
<dbReference type="GO" id="GO:0046872">
    <property type="term" value="F:metal ion binding"/>
    <property type="evidence" value="ECO:0007669"/>
    <property type="project" value="UniProtKB-KW"/>
</dbReference>
<sequence>MYPLEKDGLLPAPAPVRQASRLALSKSFCFLLATVCAGIALYILGPQCLSRQFVASYGEVTLKEVLCPQESPLVPSESGELWKELSETYGTKEFFLQAVELLVGAVKVPTESFDKMAPVGQDPRWEVFAPFHDYLLVTFPNVHATLKLTKVNTYGLVYVWEGLDASLKPLLLTAHQDVVPVNPETVAEWVHPPFSGYFDGERIWGRGSFDDKSVLISIMTTVETLIEKDFKPARTVFLAFGFDEETDGLHGASAISKYLLETYGENAFSMLVDEGGLYGVEYGQAYATVGTTEKGAVDVRVEVASPGGHSSIPPAHTSIGILSQLLVHIESQPYKAELKRGTPMYQMAQCLAAHAPELPSKVRKAIEKADKSDKALKAAEKALFTDIRFKALAGTTQAVDLVQGGVKANALPENAWAVVNHRIATDSSVGATQEHDTKLLLHLARQFNLSYSAFGQQIGDADAPAYGTLTLSDAWNTALEPAPVTPSAGGDAGAFRLLAGTIKTVYQVHRNVTDGETVIVSPGIMSGNTDTRYYWQLTKNIFRYSHWWTGTESGLMGGTHSVNEFIFADGFLEMIRFYTALVLNADESQSI</sequence>
<dbReference type="SUPFAM" id="SSF53187">
    <property type="entry name" value="Zn-dependent exopeptidases"/>
    <property type="match status" value="1"/>
</dbReference>
<evidence type="ECO:0000256" key="6">
    <source>
        <dbReference type="PIRSR" id="PIRSR037217-1"/>
    </source>
</evidence>
<dbReference type="InterPro" id="IPR011650">
    <property type="entry name" value="Peptidase_M20_dimer"/>
</dbReference>
<keyword evidence="8" id="KW-0812">Transmembrane</keyword>
<feature type="transmembrane region" description="Helical" evidence="8">
    <location>
        <begin position="27"/>
        <end position="45"/>
    </location>
</feature>
<dbReference type="AlphaFoldDB" id="K5VT85"/>
<evidence type="ECO:0000256" key="1">
    <source>
        <dbReference type="ARBA" id="ARBA00006247"/>
    </source>
</evidence>
<feature type="binding site" evidence="7">
    <location>
        <position position="273"/>
    </location>
    <ligand>
        <name>Zn(2+)</name>
        <dbReference type="ChEBI" id="CHEBI:29105"/>
        <label>2</label>
    </ligand>
</feature>
<dbReference type="InParanoid" id="K5VT85"/>
<dbReference type="InterPro" id="IPR002933">
    <property type="entry name" value="Peptidase_M20"/>
</dbReference>
<dbReference type="CDD" id="cd05674">
    <property type="entry name" value="M20_yscS"/>
    <property type="match status" value="1"/>
</dbReference>
<dbReference type="InterPro" id="IPR001261">
    <property type="entry name" value="ArgE/DapE_CS"/>
</dbReference>
<dbReference type="STRING" id="650164.K5VT85"/>
<dbReference type="Gene3D" id="3.40.630.10">
    <property type="entry name" value="Zn peptidases"/>
    <property type="match status" value="2"/>
</dbReference>
<dbReference type="SUPFAM" id="SSF55031">
    <property type="entry name" value="Bacterial exopeptidase dimerisation domain"/>
    <property type="match status" value="1"/>
</dbReference>
<dbReference type="InterPro" id="IPR017141">
    <property type="entry name" value="Pept_M20_carboxypep"/>
</dbReference>
<feature type="active site" evidence="6">
    <location>
        <position position="177"/>
    </location>
</feature>
<evidence type="ECO:0000256" key="2">
    <source>
        <dbReference type="ARBA" id="ARBA00022670"/>
    </source>
</evidence>
<dbReference type="Proteomes" id="UP000008370">
    <property type="component" value="Unassembled WGS sequence"/>
</dbReference>
<gene>
    <name evidence="10" type="ORF">PHACADRAFT_105203</name>
</gene>
<dbReference type="InterPro" id="IPR047177">
    <property type="entry name" value="Pept_M20A"/>
</dbReference>
<dbReference type="Gene3D" id="3.30.70.360">
    <property type="match status" value="1"/>
</dbReference>
<organism evidence="10 11">
    <name type="scientific">Phanerochaete carnosa (strain HHB-10118-sp)</name>
    <name type="common">White-rot fungus</name>
    <name type="synonym">Peniophora carnosa</name>
    <dbReference type="NCBI Taxonomy" id="650164"/>
    <lineage>
        <taxon>Eukaryota</taxon>
        <taxon>Fungi</taxon>
        <taxon>Dikarya</taxon>
        <taxon>Basidiomycota</taxon>
        <taxon>Agaricomycotina</taxon>
        <taxon>Agaricomycetes</taxon>
        <taxon>Polyporales</taxon>
        <taxon>Phanerochaetaceae</taxon>
        <taxon>Phanerochaete</taxon>
    </lineage>
</organism>
<accession>K5VT85</accession>
<keyword evidence="8" id="KW-1133">Transmembrane helix</keyword>
<dbReference type="GO" id="GO:0000328">
    <property type="term" value="C:fungal-type vacuole lumen"/>
    <property type="evidence" value="ECO:0007669"/>
    <property type="project" value="TreeGrafter"/>
</dbReference>
<dbReference type="KEGG" id="pco:PHACADRAFT_105203"/>
<dbReference type="PIRSF" id="PIRSF037217">
    <property type="entry name" value="Carboxypeptidase_S"/>
    <property type="match status" value="1"/>
</dbReference>
<evidence type="ECO:0000256" key="7">
    <source>
        <dbReference type="PIRSR" id="PIRSR037217-2"/>
    </source>
</evidence>
<dbReference type="OrthoDB" id="3064516at2759"/>
<keyword evidence="3 7" id="KW-0479">Metal-binding</keyword>
<evidence type="ECO:0000256" key="4">
    <source>
        <dbReference type="ARBA" id="ARBA00022801"/>
    </source>
</evidence>
<feature type="binding site" evidence="7">
    <location>
        <position position="245"/>
    </location>
    <ligand>
        <name>Zn(2+)</name>
        <dbReference type="ChEBI" id="CHEBI:29105"/>
        <label>1</label>
    </ligand>
</feature>
<feature type="binding site" evidence="7">
    <location>
        <position position="175"/>
    </location>
    <ligand>
        <name>Zn(2+)</name>
        <dbReference type="ChEBI" id="CHEBI:29105"/>
        <label>2</label>
    </ligand>
</feature>
<keyword evidence="8" id="KW-0472">Membrane</keyword>
<dbReference type="EMBL" id="JH930479">
    <property type="protein sequence ID" value="EKM50000.1"/>
    <property type="molecule type" value="Genomic_DNA"/>
</dbReference>
<feature type="binding site" evidence="7">
    <location>
        <position position="210"/>
    </location>
    <ligand>
        <name>Zn(2+)</name>
        <dbReference type="ChEBI" id="CHEBI:29105"/>
        <label>2</label>
    </ligand>
</feature>
<evidence type="ECO:0000259" key="9">
    <source>
        <dbReference type="Pfam" id="PF07687"/>
    </source>
</evidence>
<evidence type="ECO:0000313" key="10">
    <source>
        <dbReference type="EMBL" id="EKM50000.1"/>
    </source>
</evidence>
<protein>
    <recommendedName>
        <fullName evidence="9">Peptidase M20 dimerisation domain-containing protein</fullName>
    </recommendedName>
</protein>
<feature type="binding site" evidence="7">
    <location>
        <position position="210"/>
    </location>
    <ligand>
        <name>Zn(2+)</name>
        <dbReference type="ChEBI" id="CHEBI:29105"/>
        <label>1</label>
    </ligand>
</feature>
<dbReference type="Pfam" id="PF07687">
    <property type="entry name" value="M20_dimer"/>
    <property type="match status" value="1"/>
</dbReference>
<proteinExistence type="inferred from homology"/>
<keyword evidence="4" id="KW-0378">Hydrolase</keyword>
<dbReference type="HOGENOM" id="CLU_021802_11_0_1"/>
<evidence type="ECO:0000256" key="5">
    <source>
        <dbReference type="ARBA" id="ARBA00022833"/>
    </source>
</evidence>
<keyword evidence="11" id="KW-1185">Reference proteome</keyword>
<keyword evidence="5 7" id="KW-0862">Zinc</keyword>
<dbReference type="Pfam" id="PF01546">
    <property type="entry name" value="Peptidase_M20"/>
    <property type="match status" value="1"/>
</dbReference>
<dbReference type="GeneID" id="18907342"/>
<name>K5VT85_PHACS</name>
<dbReference type="GO" id="GO:0004181">
    <property type="term" value="F:metallocarboxypeptidase activity"/>
    <property type="evidence" value="ECO:0007669"/>
    <property type="project" value="InterPro"/>
</dbReference>
<dbReference type="InterPro" id="IPR036264">
    <property type="entry name" value="Bact_exopeptidase_dim_dom"/>
</dbReference>
<evidence type="ECO:0000256" key="3">
    <source>
        <dbReference type="ARBA" id="ARBA00022723"/>
    </source>
</evidence>
<keyword evidence="2" id="KW-0645">Protease</keyword>
<reference evidence="10 11" key="1">
    <citation type="journal article" date="2012" name="BMC Genomics">
        <title>Comparative genomics of the white-rot fungi, Phanerochaete carnosa and P. chrysosporium, to elucidate the genetic basis of the distinct wood types they colonize.</title>
        <authorList>
            <person name="Suzuki H."/>
            <person name="MacDonald J."/>
            <person name="Syed K."/>
            <person name="Salamov A."/>
            <person name="Hori C."/>
            <person name="Aerts A."/>
            <person name="Henrissat B."/>
            <person name="Wiebenga A."/>
            <person name="vanKuyk P.A."/>
            <person name="Barry K."/>
            <person name="Lindquist E."/>
            <person name="LaButti K."/>
            <person name="Lapidus A."/>
            <person name="Lucas S."/>
            <person name="Coutinho P."/>
            <person name="Gong Y."/>
            <person name="Samejima M."/>
            <person name="Mahadevan R."/>
            <person name="Abou-Zaid M."/>
            <person name="de Vries R.P."/>
            <person name="Igarashi K."/>
            <person name="Yadav J.S."/>
            <person name="Grigoriev I.V."/>
            <person name="Master E.R."/>
        </authorList>
    </citation>
    <scope>NUCLEOTIDE SEQUENCE [LARGE SCALE GENOMIC DNA]</scope>
    <source>
        <strain evidence="10 11">HHB-10118-sp</strain>
    </source>
</reference>
<evidence type="ECO:0000313" key="11">
    <source>
        <dbReference type="Proteomes" id="UP000008370"/>
    </source>
</evidence>
<dbReference type="GO" id="GO:0051603">
    <property type="term" value="P:proteolysis involved in protein catabolic process"/>
    <property type="evidence" value="ECO:0007669"/>
    <property type="project" value="TreeGrafter"/>
</dbReference>
<dbReference type="FunCoup" id="K5VT85">
    <property type="interactions" value="10"/>
</dbReference>
<dbReference type="PANTHER" id="PTHR45962:SF1">
    <property type="entry name" value="N-FATTY-ACYL-AMINO ACID SYNTHASE_HYDROLASE PM20D1"/>
    <property type="match status" value="1"/>
</dbReference>
<feature type="domain" description="Peptidase M20 dimerisation" evidence="9">
    <location>
        <begin position="292"/>
        <end position="428"/>
    </location>
</feature>
<feature type="active site" description="Proton acceptor" evidence="6">
    <location>
        <position position="244"/>
    </location>
</feature>
<dbReference type="FunFam" id="3.40.630.10:FF:000027">
    <property type="entry name" value="N-fatty-acyl-amino acid synthase/hydrolase PM20D1"/>
    <property type="match status" value="1"/>
</dbReference>
<dbReference type="Gene3D" id="1.10.150.900">
    <property type="match status" value="1"/>
</dbReference>
<dbReference type="PROSITE" id="PS00758">
    <property type="entry name" value="ARGE_DAPE_CPG2_1"/>
    <property type="match status" value="1"/>
</dbReference>
<dbReference type="RefSeq" id="XP_007401196.1">
    <property type="nucleotide sequence ID" value="XM_007401134.1"/>
</dbReference>